<dbReference type="Proteomes" id="UP000564806">
    <property type="component" value="Unassembled WGS sequence"/>
</dbReference>
<evidence type="ECO:0000313" key="2">
    <source>
        <dbReference type="Proteomes" id="UP000564806"/>
    </source>
</evidence>
<evidence type="ECO:0000313" key="1">
    <source>
        <dbReference type="EMBL" id="NUU61096.1"/>
    </source>
</evidence>
<sequence>MINKILILDDKIEELSDLVVKLNQSSELYVKATNDIGNMELFEAMDLLVIDWDLTGVDTDGKICMSLLREVLSKRVVPIIIYSTHSEESIKEVLQDFTPFQLNFIKIVRKGEQETAIEQIKLVLEKSENVIVRISFMWKAALAKALDKSLNTINSRLNDYAISLLQKECELDTQDLSSTVKELLTDLLAGELETLQPNIIQMENHLQEGYESYKWLLQMRKYALPSPTRTIFTGDIFVIGTNQYGIVITPKCDLARLTPGSYVNYVVGYDMFNKLKGDETLEQVKEKTANFLRNHIVTPSEKEYWLFDVPVGEKEINIIFTFGNIQTLRLDEFVEKGFSRVASVKSPYLEDLIQSYSRFQMRVGVPSRPFKKEDKIDKESYINVLSENYANKYVAASKA</sequence>
<gene>
    <name evidence="1" type="ORF">HPT30_12125</name>
</gene>
<keyword evidence="2" id="KW-1185">Reference proteome</keyword>
<organism evidence="1 2">
    <name type="scientific">Paenibacillus agri</name>
    <dbReference type="NCBI Taxonomy" id="2744309"/>
    <lineage>
        <taxon>Bacteria</taxon>
        <taxon>Bacillati</taxon>
        <taxon>Bacillota</taxon>
        <taxon>Bacilli</taxon>
        <taxon>Bacillales</taxon>
        <taxon>Paenibacillaceae</taxon>
        <taxon>Paenibacillus</taxon>
    </lineage>
</organism>
<name>A0A850EL20_9BACL</name>
<protein>
    <submittedName>
        <fullName evidence="1">Uncharacterized protein</fullName>
    </submittedName>
</protein>
<dbReference type="EMBL" id="JABWCS010000206">
    <property type="protein sequence ID" value="NUU61096.1"/>
    <property type="molecule type" value="Genomic_DNA"/>
</dbReference>
<comment type="caution">
    <text evidence="1">The sequence shown here is derived from an EMBL/GenBank/DDBJ whole genome shotgun (WGS) entry which is preliminary data.</text>
</comment>
<dbReference type="RefSeq" id="WP_175371647.1">
    <property type="nucleotide sequence ID" value="NZ_JABWCS010000206.1"/>
</dbReference>
<accession>A0A850EL20</accession>
<proteinExistence type="predicted"/>
<reference evidence="1" key="1">
    <citation type="submission" date="2020-06" db="EMBL/GenBank/DDBJ databases">
        <title>Paenibacillus sp. nov., isolated from soil.</title>
        <authorList>
            <person name="Seo Y.L."/>
        </authorList>
    </citation>
    <scope>NUCLEOTIDE SEQUENCE [LARGE SCALE GENOMIC DNA]</scope>
    <source>
        <strain evidence="1">JW14</strain>
    </source>
</reference>
<dbReference type="AlphaFoldDB" id="A0A850EL20"/>